<proteinExistence type="predicted"/>
<feature type="compositionally biased region" description="Low complexity" evidence="1">
    <location>
        <begin position="706"/>
        <end position="725"/>
    </location>
</feature>
<feature type="region of interest" description="Disordered" evidence="1">
    <location>
        <begin position="377"/>
        <end position="460"/>
    </location>
</feature>
<feature type="compositionally biased region" description="Polar residues" evidence="1">
    <location>
        <begin position="309"/>
        <end position="333"/>
    </location>
</feature>
<feature type="compositionally biased region" description="Polar residues" evidence="1">
    <location>
        <begin position="528"/>
        <end position="541"/>
    </location>
</feature>
<feature type="compositionally biased region" description="Basic and acidic residues" evidence="1">
    <location>
        <begin position="283"/>
        <end position="305"/>
    </location>
</feature>
<feature type="region of interest" description="Disordered" evidence="1">
    <location>
        <begin position="281"/>
        <end position="356"/>
    </location>
</feature>
<dbReference type="EMBL" id="JAHYIQ010000017">
    <property type="protein sequence ID" value="KAK1125171.1"/>
    <property type="molecule type" value="Genomic_DNA"/>
</dbReference>
<feature type="compositionally biased region" description="Basic and acidic residues" evidence="1">
    <location>
        <begin position="193"/>
        <end position="204"/>
    </location>
</feature>
<feature type="compositionally biased region" description="Basic and acidic residues" evidence="1">
    <location>
        <begin position="478"/>
        <end position="494"/>
    </location>
</feature>
<feature type="compositionally biased region" description="Basic and acidic residues" evidence="1">
    <location>
        <begin position="506"/>
        <end position="520"/>
    </location>
</feature>
<keyword evidence="3" id="KW-1185">Reference proteome</keyword>
<feature type="region of interest" description="Disordered" evidence="1">
    <location>
        <begin position="570"/>
        <end position="621"/>
    </location>
</feature>
<dbReference type="AlphaFoldDB" id="A0AA40KLZ7"/>
<dbReference type="Proteomes" id="UP001177670">
    <property type="component" value="Unassembled WGS sequence"/>
</dbReference>
<sequence>MAEVATKKSINVLDNITASNKQLISLCDNNDDEDDLILTNNTRNELDTDDKSLQELIESELALRICSSTEEETGLETDNEQQDEVTPNEPETVKRIVLDRQQDALDVNAEFIAAETEHSVLVEKPYSYQNGHMSPETKVSDGSNSYVREETVKPEPIAVSALRDEEEEQVFVEQPEVGSAIVIEETTTDDVDQLARDSTSDDGKFPQNEENEDPCPSYPVLRSAEATDRPEVTSMTYESPESSYDPVEEDQLTATSSPLATYVDKYQQEKEIQDTIFESVETNIEKDVGQKRETAEDDSLRKNEIADTWSEQSVETEDQQSGQFSDNFDQSLCQEDVVAPETQLEETASENNKQADLFELTDTECDCKQVDEVKDLVSSVDEESKTSMANDKSSSSVEEKILEDQEEPSVPGKLAEEPEKEEEEEEEEEVRGTPTMQSRSFDEGTLSHSESCSTDAASTQEFLDTERRVLNEENCDQYPHEDVQGVRESSTTERVDARIRNLLEEDEEARMKEEEAKEEVNDNADEQNAITESSSELSVSEPTFIEKTEVVISESSVKIVSETTQCLEIENEAEPVDELESPARAPLATPDDETSDVSNAGDTWSRSRSISNEEAPTNPEALSAVGSVARVPFRSAVLNTPSIPLVFHLATRTRPTVAPCPVETANRGNPTYPPRITTPWLSTLWRAPSFLNLARFSRTSARHLQSRGSSGSSNVSIITSAPPRG</sequence>
<gene>
    <name evidence="2" type="ORF">K0M31_006511</name>
</gene>
<name>A0AA40KLZ7_9HYME</name>
<protein>
    <submittedName>
        <fullName evidence="2">Uncharacterized protein</fullName>
    </submittedName>
</protein>
<accession>A0AA40KLZ7</accession>
<feature type="region of interest" description="Disordered" evidence="1">
    <location>
        <begin position="473"/>
        <end position="494"/>
    </location>
</feature>
<organism evidence="2 3">
    <name type="scientific">Melipona bicolor</name>
    <dbReference type="NCBI Taxonomy" id="60889"/>
    <lineage>
        <taxon>Eukaryota</taxon>
        <taxon>Metazoa</taxon>
        <taxon>Ecdysozoa</taxon>
        <taxon>Arthropoda</taxon>
        <taxon>Hexapoda</taxon>
        <taxon>Insecta</taxon>
        <taxon>Pterygota</taxon>
        <taxon>Neoptera</taxon>
        <taxon>Endopterygota</taxon>
        <taxon>Hymenoptera</taxon>
        <taxon>Apocrita</taxon>
        <taxon>Aculeata</taxon>
        <taxon>Apoidea</taxon>
        <taxon>Anthophila</taxon>
        <taxon>Apidae</taxon>
        <taxon>Melipona</taxon>
    </lineage>
</organism>
<feature type="compositionally biased region" description="Polar residues" evidence="1">
    <location>
        <begin position="596"/>
        <end position="615"/>
    </location>
</feature>
<feature type="region of interest" description="Disordered" evidence="1">
    <location>
        <begin position="70"/>
        <end position="92"/>
    </location>
</feature>
<feature type="compositionally biased region" description="Acidic residues" evidence="1">
    <location>
        <begin position="570"/>
        <end position="580"/>
    </location>
</feature>
<evidence type="ECO:0000313" key="2">
    <source>
        <dbReference type="EMBL" id="KAK1125171.1"/>
    </source>
</evidence>
<feature type="region of interest" description="Disordered" evidence="1">
    <location>
        <begin position="506"/>
        <end position="541"/>
    </location>
</feature>
<feature type="compositionally biased region" description="Polar residues" evidence="1">
    <location>
        <begin position="446"/>
        <end position="460"/>
    </location>
</feature>
<feature type="compositionally biased region" description="Acidic residues" evidence="1">
    <location>
        <begin position="418"/>
        <end position="429"/>
    </location>
</feature>
<feature type="region of interest" description="Disordered" evidence="1">
    <location>
        <begin position="184"/>
        <end position="255"/>
    </location>
</feature>
<comment type="caution">
    <text evidence="2">The sequence shown here is derived from an EMBL/GenBank/DDBJ whole genome shotgun (WGS) entry which is preliminary data.</text>
</comment>
<evidence type="ECO:0000256" key="1">
    <source>
        <dbReference type="SAM" id="MobiDB-lite"/>
    </source>
</evidence>
<feature type="region of interest" description="Disordered" evidence="1">
    <location>
        <begin position="703"/>
        <end position="725"/>
    </location>
</feature>
<feature type="compositionally biased region" description="Acidic residues" evidence="1">
    <location>
        <begin position="70"/>
        <end position="83"/>
    </location>
</feature>
<feature type="compositionally biased region" description="Polar residues" evidence="1">
    <location>
        <begin position="233"/>
        <end position="242"/>
    </location>
</feature>
<feature type="compositionally biased region" description="Polar residues" evidence="1">
    <location>
        <begin position="386"/>
        <end position="396"/>
    </location>
</feature>
<evidence type="ECO:0000313" key="3">
    <source>
        <dbReference type="Proteomes" id="UP001177670"/>
    </source>
</evidence>
<reference evidence="2" key="1">
    <citation type="submission" date="2021-10" db="EMBL/GenBank/DDBJ databases">
        <title>Melipona bicolor Genome sequencing and assembly.</title>
        <authorList>
            <person name="Araujo N.S."/>
            <person name="Arias M.C."/>
        </authorList>
    </citation>
    <scope>NUCLEOTIDE SEQUENCE</scope>
    <source>
        <strain evidence="2">USP_2M_L1-L4_2017</strain>
        <tissue evidence="2">Whole body</tissue>
    </source>
</reference>